<comment type="caution">
    <text evidence="2">The sequence shown here is derived from an EMBL/GenBank/DDBJ whole genome shotgun (WGS) entry which is preliminary data.</text>
</comment>
<dbReference type="PANTHER" id="PTHR10773:SF19">
    <property type="match status" value="1"/>
</dbReference>
<evidence type="ECO:0000313" key="3">
    <source>
        <dbReference type="Proteomes" id="UP000478052"/>
    </source>
</evidence>
<dbReference type="OrthoDB" id="6627794at2759"/>
<dbReference type="Pfam" id="PF25273">
    <property type="entry name" value="DUF7869"/>
    <property type="match status" value="1"/>
</dbReference>
<dbReference type="AlphaFoldDB" id="A0A6G0VGT1"/>
<reference evidence="2 3" key="1">
    <citation type="submission" date="2019-08" db="EMBL/GenBank/DDBJ databases">
        <title>Whole genome of Aphis craccivora.</title>
        <authorList>
            <person name="Voronova N.V."/>
            <person name="Shulinski R.S."/>
            <person name="Bandarenka Y.V."/>
            <person name="Zhorov D.G."/>
            <person name="Warner D."/>
        </authorList>
    </citation>
    <scope>NUCLEOTIDE SEQUENCE [LARGE SCALE GENOMIC DNA]</scope>
    <source>
        <strain evidence="2">180601</strain>
        <tissue evidence="2">Whole Body</tissue>
    </source>
</reference>
<protein>
    <recommendedName>
        <fullName evidence="1">DUF7869 domain-containing protein</fullName>
    </recommendedName>
</protein>
<dbReference type="PANTHER" id="PTHR10773">
    <property type="entry name" value="DNA-DIRECTED RNA POLYMERASES I, II, AND III SUBUNIT RPABC2"/>
    <property type="match status" value="1"/>
</dbReference>
<organism evidence="2 3">
    <name type="scientific">Aphis craccivora</name>
    <name type="common">Cowpea aphid</name>
    <dbReference type="NCBI Taxonomy" id="307492"/>
    <lineage>
        <taxon>Eukaryota</taxon>
        <taxon>Metazoa</taxon>
        <taxon>Ecdysozoa</taxon>
        <taxon>Arthropoda</taxon>
        <taxon>Hexapoda</taxon>
        <taxon>Insecta</taxon>
        <taxon>Pterygota</taxon>
        <taxon>Neoptera</taxon>
        <taxon>Paraneoptera</taxon>
        <taxon>Hemiptera</taxon>
        <taxon>Sternorrhyncha</taxon>
        <taxon>Aphidomorpha</taxon>
        <taxon>Aphidoidea</taxon>
        <taxon>Aphididae</taxon>
        <taxon>Aphidini</taxon>
        <taxon>Aphis</taxon>
        <taxon>Aphis</taxon>
    </lineage>
</organism>
<keyword evidence="3" id="KW-1185">Reference proteome</keyword>
<feature type="non-terminal residue" evidence="2">
    <location>
        <position position="1"/>
    </location>
</feature>
<dbReference type="Proteomes" id="UP000478052">
    <property type="component" value="Unassembled WGS sequence"/>
</dbReference>
<accession>A0A6G0VGT1</accession>
<proteinExistence type="predicted"/>
<evidence type="ECO:0000259" key="1">
    <source>
        <dbReference type="Pfam" id="PF25273"/>
    </source>
</evidence>
<feature type="domain" description="DUF7869" evidence="1">
    <location>
        <begin position="132"/>
        <end position="212"/>
    </location>
</feature>
<gene>
    <name evidence="2" type="ORF">FWK35_00033855</name>
</gene>
<dbReference type="InterPro" id="IPR057191">
    <property type="entry name" value="DUF7869"/>
</dbReference>
<name>A0A6G0VGT1_APHCR</name>
<dbReference type="EMBL" id="VUJU01017549">
    <property type="protein sequence ID" value="KAF0682293.1"/>
    <property type="molecule type" value="Genomic_DNA"/>
</dbReference>
<sequence>ESHYSREKTVKKYLGNELNISKMYKLYVDNCKEHKVPTGNIAKHWLYSEIFNNEFNLAFKEPANDSCVICDEFIIKIKNSTIEEEACLQKMYEAHLDEAKLRYAEKKRTNLKQRVLAATCVLWDETKGGRGGNEIASCVLKWALQLKETEPNIEELSIWSDNCAGQNRNFMIVTLYMWLLKKMTNLKIINHKFLLRGHTHMEVDSDHSIIEKAKKN</sequence>
<evidence type="ECO:0000313" key="2">
    <source>
        <dbReference type="EMBL" id="KAF0682293.1"/>
    </source>
</evidence>